<dbReference type="Proteomes" id="UP000291981">
    <property type="component" value="Unassembled WGS sequence"/>
</dbReference>
<dbReference type="OrthoDB" id="1448121at2"/>
<dbReference type="AlphaFoldDB" id="A0A4Q8QJC8"/>
<gene>
    <name evidence="2" type="ORF">EW142_03330</name>
</gene>
<evidence type="ECO:0000256" key="1">
    <source>
        <dbReference type="SAM" id="SignalP"/>
    </source>
</evidence>
<keyword evidence="1" id="KW-0732">Signal</keyword>
<dbReference type="InterPro" id="IPR025347">
    <property type="entry name" value="DUF4251"/>
</dbReference>
<name>A0A4Q8QJC8_9FLAO</name>
<feature type="signal peptide" evidence="1">
    <location>
        <begin position="1"/>
        <end position="22"/>
    </location>
</feature>
<dbReference type="RefSeq" id="WP_130609626.1">
    <property type="nucleotide sequence ID" value="NZ_SGIU01000001.1"/>
</dbReference>
<accession>A0A4Q8QJC8</accession>
<organism evidence="2 3">
    <name type="scientific">Flagellimonas allohymeniacidonis</name>
    <dbReference type="NCBI Taxonomy" id="2517819"/>
    <lineage>
        <taxon>Bacteria</taxon>
        <taxon>Pseudomonadati</taxon>
        <taxon>Bacteroidota</taxon>
        <taxon>Flavobacteriia</taxon>
        <taxon>Flavobacteriales</taxon>
        <taxon>Flavobacteriaceae</taxon>
        <taxon>Flagellimonas</taxon>
    </lineage>
</organism>
<proteinExistence type="predicted"/>
<sequence length="184" mass="20731">MKTLLKYLPLISLALLIGCSSSQNKKFTAQQLEELDALIEAKSFEFVANWARPLTTSAFNQIATAGLLLPGSTPNNIDLTGNANYFRMVGDSVYAYFPYYGERQMGAVYPGTDNSIHFQGIPDDFSMERNEKGYKFSFTINDRTETYQVNAQWFPSKTGNININSSQRFPIAYSGRIDTFEPKQ</sequence>
<protein>
    <submittedName>
        <fullName evidence="2">DUF4251 domain-containing protein</fullName>
    </submittedName>
</protein>
<reference evidence="2 3" key="1">
    <citation type="submission" date="2019-02" db="EMBL/GenBank/DDBJ databases">
        <title>Draft genome sequence of Muricauda sp. 176CP4-71.</title>
        <authorList>
            <person name="Park J.-S."/>
        </authorList>
    </citation>
    <scope>NUCLEOTIDE SEQUENCE [LARGE SCALE GENOMIC DNA]</scope>
    <source>
        <strain evidence="2 3">176CP4-71</strain>
    </source>
</reference>
<comment type="caution">
    <text evidence="2">The sequence shown here is derived from an EMBL/GenBank/DDBJ whole genome shotgun (WGS) entry which is preliminary data.</text>
</comment>
<dbReference type="Gene3D" id="2.40.128.410">
    <property type="match status" value="1"/>
</dbReference>
<evidence type="ECO:0000313" key="2">
    <source>
        <dbReference type="EMBL" id="TAI48843.1"/>
    </source>
</evidence>
<keyword evidence="3" id="KW-1185">Reference proteome</keyword>
<dbReference type="Pfam" id="PF14059">
    <property type="entry name" value="DUF4251"/>
    <property type="match status" value="1"/>
</dbReference>
<dbReference type="PROSITE" id="PS51257">
    <property type="entry name" value="PROKAR_LIPOPROTEIN"/>
    <property type="match status" value="1"/>
</dbReference>
<feature type="chain" id="PRO_5020506417" evidence="1">
    <location>
        <begin position="23"/>
        <end position="184"/>
    </location>
</feature>
<dbReference type="EMBL" id="SGIU01000001">
    <property type="protein sequence ID" value="TAI48843.1"/>
    <property type="molecule type" value="Genomic_DNA"/>
</dbReference>
<evidence type="ECO:0000313" key="3">
    <source>
        <dbReference type="Proteomes" id="UP000291981"/>
    </source>
</evidence>